<keyword evidence="3" id="KW-1185">Reference proteome</keyword>
<accession>A0A369KEY0</accession>
<proteinExistence type="predicted"/>
<evidence type="ECO:0000313" key="2">
    <source>
        <dbReference type="EMBL" id="RDB30333.1"/>
    </source>
</evidence>
<sequence length="610" mass="69647">MTNDGNAYFVRTQDFKEYLKRVGPSPDEAPSCPHLRAAKLQNIIKFKNAAVSGVVAFQCARHGVYMPQGMVDLTKGEAFANTDYALAFTLGEAEFQRWIMISYDIWCHYHVNLRKRFNKWFPGMAWILDKVRGAIPKMHIVNHILWCMLLWAFNYTRYSGETWGENIEGGWAEQNQSAGSTKEQNDGHRHDSLDDFCGYWNWTKLHQIAKTLNRMYTDCLPTLKRREDDFNESTAMYPAEVITRWEAMDTTPKKVDGVVTSVYEVQLEGGPPTLSKVFQTLVQDELVSELAGSEAPGAVSLINVGLQLEEKQAVITTKAKSAESDTLIALHAKLDRELTTWRQQQLSMFPALHGELPSIDELMPETIPLLLASSFPSHQRTALGLTRAGEIESKLREGEAHDALAEVRLAIKTCNANLQFKKNYVHGQRPNTRAQQYLRTLQAEKESAMEKYQRTYKALVSLGLSPADKSLQPLDKSQLWMKNVTERHKIGDSKKQDPWFWRVGRPSGLSIEEENEWSLEMDRVKWFRDRAARDRSREEKEILEEEFRRSVMYFRQMSKVWTELASGTIPAGCAAYSHRQAAMYDKLATNCQAVFTKVLQAGKNVTTDIP</sequence>
<dbReference type="AlphaFoldDB" id="A0A369KEY0"/>
<dbReference type="PANTHER" id="PTHR33104">
    <property type="entry name" value="SI:DKEY-29D5.2"/>
    <property type="match status" value="1"/>
</dbReference>
<dbReference type="InParanoid" id="A0A369KEY0"/>
<name>A0A369KEY0_HYPMA</name>
<evidence type="ECO:0000256" key="1">
    <source>
        <dbReference type="SAM" id="Coils"/>
    </source>
</evidence>
<organism evidence="2 3">
    <name type="scientific">Hypsizygus marmoreus</name>
    <name type="common">White beech mushroom</name>
    <name type="synonym">Agaricus marmoreus</name>
    <dbReference type="NCBI Taxonomy" id="39966"/>
    <lineage>
        <taxon>Eukaryota</taxon>
        <taxon>Fungi</taxon>
        <taxon>Dikarya</taxon>
        <taxon>Basidiomycota</taxon>
        <taxon>Agaricomycotina</taxon>
        <taxon>Agaricomycetes</taxon>
        <taxon>Agaricomycetidae</taxon>
        <taxon>Agaricales</taxon>
        <taxon>Tricholomatineae</taxon>
        <taxon>Lyophyllaceae</taxon>
        <taxon>Hypsizygus</taxon>
    </lineage>
</organism>
<protein>
    <recommendedName>
        <fullName evidence="4">CxC2-like cysteine cluster KDZ transposase-associated domain-containing protein</fullName>
    </recommendedName>
</protein>
<comment type="caution">
    <text evidence="2">The sequence shown here is derived from an EMBL/GenBank/DDBJ whole genome shotgun (WGS) entry which is preliminary data.</text>
</comment>
<dbReference type="Pfam" id="PF18758">
    <property type="entry name" value="KDZ"/>
    <property type="match status" value="1"/>
</dbReference>
<keyword evidence="1" id="KW-0175">Coiled coil</keyword>
<feature type="coiled-coil region" evidence="1">
    <location>
        <begin position="431"/>
        <end position="458"/>
    </location>
</feature>
<evidence type="ECO:0000313" key="3">
    <source>
        <dbReference type="Proteomes" id="UP000076154"/>
    </source>
</evidence>
<reference evidence="2" key="1">
    <citation type="submission" date="2018-04" db="EMBL/GenBank/DDBJ databases">
        <title>Whole genome sequencing of Hypsizygus marmoreus.</title>
        <authorList>
            <person name="Choi I.-G."/>
            <person name="Min B."/>
            <person name="Kim J.-G."/>
            <person name="Kim S."/>
            <person name="Oh Y.-L."/>
            <person name="Kong W.-S."/>
            <person name="Park H."/>
            <person name="Jeong J."/>
            <person name="Song E.-S."/>
        </authorList>
    </citation>
    <scope>NUCLEOTIDE SEQUENCE [LARGE SCALE GENOMIC DNA]</scope>
    <source>
        <strain evidence="2">51987-8</strain>
    </source>
</reference>
<evidence type="ECO:0008006" key="4">
    <source>
        <dbReference type="Google" id="ProtNLM"/>
    </source>
</evidence>
<dbReference type="STRING" id="39966.A0A369KEY0"/>
<dbReference type="InterPro" id="IPR040521">
    <property type="entry name" value="KDZ"/>
</dbReference>
<dbReference type="Proteomes" id="UP000076154">
    <property type="component" value="Unassembled WGS sequence"/>
</dbReference>
<dbReference type="EMBL" id="LUEZ02000005">
    <property type="protein sequence ID" value="RDB30333.1"/>
    <property type="molecule type" value="Genomic_DNA"/>
</dbReference>
<dbReference type="OrthoDB" id="3257768at2759"/>
<gene>
    <name evidence="2" type="ORF">Hypma_007055</name>
</gene>
<dbReference type="PANTHER" id="PTHR33104:SF2">
    <property type="entry name" value="CXC3 LIKE CYSTEINE CLUSTER DOMAIN-CONTAINING PROTEIN"/>
    <property type="match status" value="1"/>
</dbReference>